<feature type="coiled-coil region" evidence="1">
    <location>
        <begin position="36"/>
        <end position="82"/>
    </location>
</feature>
<dbReference type="InterPro" id="IPR027267">
    <property type="entry name" value="AH/BAR_dom_sf"/>
</dbReference>
<proteinExistence type="predicted"/>
<keyword evidence="4" id="KW-1185">Reference proteome</keyword>
<feature type="compositionally biased region" description="Polar residues" evidence="2">
    <location>
        <begin position="240"/>
        <end position="250"/>
    </location>
</feature>
<evidence type="ECO:0000256" key="2">
    <source>
        <dbReference type="SAM" id="MobiDB-lite"/>
    </source>
</evidence>
<reference evidence="3" key="1">
    <citation type="journal article" date="2023" name="IScience">
        <title>Live-bearing cockroach genome reveals convergent evolutionary mechanisms linked to viviparity in insects and beyond.</title>
        <authorList>
            <person name="Fouks B."/>
            <person name="Harrison M.C."/>
            <person name="Mikhailova A.A."/>
            <person name="Marchal E."/>
            <person name="English S."/>
            <person name="Carruthers M."/>
            <person name="Jennings E.C."/>
            <person name="Chiamaka E.L."/>
            <person name="Frigard R.A."/>
            <person name="Pippel M."/>
            <person name="Attardo G.M."/>
            <person name="Benoit J.B."/>
            <person name="Bornberg-Bauer E."/>
            <person name="Tobe S.S."/>
        </authorList>
    </citation>
    <scope>NUCLEOTIDE SEQUENCE</scope>
    <source>
        <strain evidence="3">Stay&amp;Tobe</strain>
    </source>
</reference>
<feature type="compositionally biased region" description="Polar residues" evidence="2">
    <location>
        <begin position="261"/>
        <end position="273"/>
    </location>
</feature>
<comment type="caution">
    <text evidence="3">The sequence shown here is derived from an EMBL/GenBank/DDBJ whole genome shotgun (WGS) entry which is preliminary data.</text>
</comment>
<reference evidence="3" key="2">
    <citation type="submission" date="2023-05" db="EMBL/GenBank/DDBJ databases">
        <authorList>
            <person name="Fouks B."/>
        </authorList>
    </citation>
    <scope>NUCLEOTIDE SEQUENCE</scope>
    <source>
        <strain evidence="3">Stay&amp;Tobe</strain>
        <tissue evidence="3">Testes</tissue>
    </source>
</reference>
<feature type="compositionally biased region" description="Pro residues" evidence="2">
    <location>
        <begin position="174"/>
        <end position="185"/>
    </location>
</feature>
<evidence type="ECO:0000313" key="4">
    <source>
        <dbReference type="Proteomes" id="UP001233999"/>
    </source>
</evidence>
<evidence type="ECO:0000313" key="3">
    <source>
        <dbReference type="EMBL" id="KAJ9587845.1"/>
    </source>
</evidence>
<dbReference type="AlphaFoldDB" id="A0AAD8EET4"/>
<organism evidence="3 4">
    <name type="scientific">Diploptera punctata</name>
    <name type="common">Pacific beetle cockroach</name>
    <dbReference type="NCBI Taxonomy" id="6984"/>
    <lineage>
        <taxon>Eukaryota</taxon>
        <taxon>Metazoa</taxon>
        <taxon>Ecdysozoa</taxon>
        <taxon>Arthropoda</taxon>
        <taxon>Hexapoda</taxon>
        <taxon>Insecta</taxon>
        <taxon>Pterygota</taxon>
        <taxon>Neoptera</taxon>
        <taxon>Polyneoptera</taxon>
        <taxon>Dictyoptera</taxon>
        <taxon>Blattodea</taxon>
        <taxon>Blaberoidea</taxon>
        <taxon>Blaberidae</taxon>
        <taxon>Diplopterinae</taxon>
        <taxon>Diploptera</taxon>
    </lineage>
</organism>
<name>A0AAD8EET4_DIPPU</name>
<feature type="region of interest" description="Disordered" evidence="2">
    <location>
        <begin position="233"/>
        <end position="287"/>
    </location>
</feature>
<feature type="region of interest" description="Disordered" evidence="2">
    <location>
        <begin position="164"/>
        <end position="220"/>
    </location>
</feature>
<feature type="compositionally biased region" description="Polar residues" evidence="2">
    <location>
        <begin position="210"/>
        <end position="220"/>
    </location>
</feature>
<gene>
    <name evidence="3" type="ORF">L9F63_018717</name>
</gene>
<dbReference type="EMBL" id="JASPKZ010006058">
    <property type="protein sequence ID" value="KAJ9587845.1"/>
    <property type="molecule type" value="Genomic_DNA"/>
</dbReference>
<dbReference type="Proteomes" id="UP001233999">
    <property type="component" value="Unassembled WGS sequence"/>
</dbReference>
<evidence type="ECO:0000256" key="1">
    <source>
        <dbReference type="SAM" id="Coils"/>
    </source>
</evidence>
<feature type="non-terminal residue" evidence="3">
    <location>
        <position position="287"/>
    </location>
</feature>
<sequence>PRTNKNLISDHLKEFITQFEMILEGEQHIDQARTHITACELRAAKIKKELKKAAKRVSEEEMHQLEAKLTQAEKSCDHAQIEVLDRIQEHEAVKLIRVKDGLLKLSDSYLQLAHKCQMIHEAHQDIALQIPDVHNKELHEIKYTGPAAAKQAVLRAKEQIHAYRRHAHSTTPCAPIPEGPPPPYSPTNHMSDNAPYNPHYLPHSLPEAQTPESSNPFHSSLQYGFQSYRSLPEVSEEQIPENQASFSPRTNPFDEDDNSRSSESLPNMTSGSNYEDDIAGAMAQVKT</sequence>
<accession>A0AAD8EET4</accession>
<dbReference type="Gene3D" id="1.20.1270.60">
    <property type="entry name" value="Arfaptin homology (AH) domain/BAR domain"/>
    <property type="match status" value="1"/>
</dbReference>
<protein>
    <submittedName>
        <fullName evidence="3">Uncharacterized protein</fullName>
    </submittedName>
</protein>
<keyword evidence="1" id="KW-0175">Coiled coil</keyword>